<reference evidence="8" key="1">
    <citation type="submission" date="2019-09" db="EMBL/GenBank/DDBJ databases">
        <title>Draft genome information of white flower Hibiscus syriacus.</title>
        <authorList>
            <person name="Kim Y.-M."/>
        </authorList>
    </citation>
    <scope>NUCLEOTIDE SEQUENCE [LARGE SCALE GENOMIC DNA]</scope>
    <source>
        <strain evidence="8">YM2019G1</strain>
    </source>
</reference>
<dbReference type="EC" id="2.3.2.27" evidence="2"/>
<evidence type="ECO:0000256" key="2">
    <source>
        <dbReference type="ARBA" id="ARBA00012483"/>
    </source>
</evidence>
<keyword evidence="4 6" id="KW-0863">Zinc-finger</keyword>
<evidence type="ECO:0000313" key="9">
    <source>
        <dbReference type="Proteomes" id="UP000436088"/>
    </source>
</evidence>
<proteinExistence type="predicted"/>
<evidence type="ECO:0000256" key="6">
    <source>
        <dbReference type="PROSITE-ProRule" id="PRU00175"/>
    </source>
</evidence>
<feature type="domain" description="RING-type" evidence="7">
    <location>
        <begin position="170"/>
        <end position="211"/>
    </location>
</feature>
<dbReference type="InterPro" id="IPR001841">
    <property type="entry name" value="Znf_RING"/>
</dbReference>
<dbReference type="Proteomes" id="UP000436088">
    <property type="component" value="Unassembled WGS sequence"/>
</dbReference>
<dbReference type="PANTHER" id="PTHR15710">
    <property type="entry name" value="E3 UBIQUITIN-PROTEIN LIGASE PRAJA"/>
    <property type="match status" value="1"/>
</dbReference>
<organism evidence="8 9">
    <name type="scientific">Hibiscus syriacus</name>
    <name type="common">Rose of Sharon</name>
    <dbReference type="NCBI Taxonomy" id="106335"/>
    <lineage>
        <taxon>Eukaryota</taxon>
        <taxon>Viridiplantae</taxon>
        <taxon>Streptophyta</taxon>
        <taxon>Embryophyta</taxon>
        <taxon>Tracheophyta</taxon>
        <taxon>Spermatophyta</taxon>
        <taxon>Magnoliopsida</taxon>
        <taxon>eudicotyledons</taxon>
        <taxon>Gunneridae</taxon>
        <taxon>Pentapetalae</taxon>
        <taxon>rosids</taxon>
        <taxon>malvids</taxon>
        <taxon>Malvales</taxon>
        <taxon>Malvaceae</taxon>
        <taxon>Malvoideae</taxon>
        <taxon>Hibiscus</taxon>
    </lineage>
</organism>
<dbReference type="GO" id="GO:0008270">
    <property type="term" value="F:zinc ion binding"/>
    <property type="evidence" value="ECO:0007669"/>
    <property type="project" value="UniProtKB-KW"/>
</dbReference>
<dbReference type="GO" id="GO:0005737">
    <property type="term" value="C:cytoplasm"/>
    <property type="evidence" value="ECO:0007669"/>
    <property type="project" value="TreeGrafter"/>
</dbReference>
<evidence type="ECO:0000256" key="5">
    <source>
        <dbReference type="ARBA" id="ARBA00022833"/>
    </source>
</evidence>
<dbReference type="EMBL" id="VEPZ02001732">
    <property type="protein sequence ID" value="KAE8660380.1"/>
    <property type="molecule type" value="Genomic_DNA"/>
</dbReference>
<comment type="catalytic activity">
    <reaction evidence="1">
        <text>S-ubiquitinyl-[E2 ubiquitin-conjugating enzyme]-L-cysteine + [acceptor protein]-L-lysine = [E2 ubiquitin-conjugating enzyme]-L-cysteine + N(6)-ubiquitinyl-[acceptor protein]-L-lysine.</text>
        <dbReference type="EC" id="2.3.2.27"/>
    </reaction>
</comment>
<name>A0A6A2WXW6_HIBSY</name>
<dbReference type="SUPFAM" id="SSF57850">
    <property type="entry name" value="RING/U-box"/>
    <property type="match status" value="1"/>
</dbReference>
<accession>A0A6A2WXW6</accession>
<evidence type="ECO:0000256" key="3">
    <source>
        <dbReference type="ARBA" id="ARBA00022723"/>
    </source>
</evidence>
<dbReference type="Pfam" id="PF13639">
    <property type="entry name" value="zf-RING_2"/>
    <property type="match status" value="1"/>
</dbReference>
<dbReference type="Gene3D" id="3.30.40.10">
    <property type="entry name" value="Zinc/RING finger domain, C3HC4 (zinc finger)"/>
    <property type="match status" value="1"/>
</dbReference>
<dbReference type="AlphaFoldDB" id="A0A6A2WXW6"/>
<gene>
    <name evidence="8" type="ORF">F3Y22_tig00116954pilonHSYRG00269</name>
</gene>
<protein>
    <recommendedName>
        <fullName evidence="2">RING-type E3 ubiquitin transferase</fullName>
        <ecNumber evidence="2">2.3.2.27</ecNumber>
    </recommendedName>
</protein>
<dbReference type="InterPro" id="IPR013083">
    <property type="entry name" value="Znf_RING/FYVE/PHD"/>
</dbReference>
<dbReference type="SMART" id="SM00184">
    <property type="entry name" value="RING"/>
    <property type="match status" value="1"/>
</dbReference>
<sequence>MAMASLSYECNVVSQLVQPLHFNHQPWYIPPVLTQINVTIEIDLRRRDPLTGHYTTHSPLQETLCFGLDVLLSRNLIHEEVGPAFTRLGINSSSTDYNIVEEIVRRGFIIADMKVHRGSYCEVMYLHTVIQALVVENEVDQESRVAAKESWIKEMLRMVRVKEAGDEDKCAICLELLMVGFEASQMPCPHIFHHACIQTWLKRSHSCPLCRFQMPTN</sequence>
<evidence type="ECO:0000256" key="1">
    <source>
        <dbReference type="ARBA" id="ARBA00000900"/>
    </source>
</evidence>
<dbReference type="GO" id="GO:0061630">
    <property type="term" value="F:ubiquitin protein ligase activity"/>
    <property type="evidence" value="ECO:0007669"/>
    <property type="project" value="UniProtKB-EC"/>
</dbReference>
<dbReference type="GO" id="GO:0016567">
    <property type="term" value="P:protein ubiquitination"/>
    <property type="evidence" value="ECO:0007669"/>
    <property type="project" value="TreeGrafter"/>
</dbReference>
<evidence type="ECO:0000256" key="4">
    <source>
        <dbReference type="ARBA" id="ARBA00022771"/>
    </source>
</evidence>
<dbReference type="PROSITE" id="PS50089">
    <property type="entry name" value="ZF_RING_2"/>
    <property type="match status" value="1"/>
</dbReference>
<keyword evidence="3" id="KW-0479">Metal-binding</keyword>
<evidence type="ECO:0000313" key="8">
    <source>
        <dbReference type="EMBL" id="KAE8660380.1"/>
    </source>
</evidence>
<keyword evidence="5" id="KW-0862">Zinc</keyword>
<evidence type="ECO:0000259" key="7">
    <source>
        <dbReference type="PROSITE" id="PS50089"/>
    </source>
</evidence>
<comment type="caution">
    <text evidence="8">The sequence shown here is derived from an EMBL/GenBank/DDBJ whole genome shotgun (WGS) entry which is preliminary data.</text>
</comment>
<keyword evidence="9" id="KW-1185">Reference proteome</keyword>
<dbReference type="PANTHER" id="PTHR15710:SF59">
    <property type="entry name" value="E3 UBIQUITIN-PROTEIN LIGASE SDIR1-LIKE"/>
    <property type="match status" value="1"/>
</dbReference>